<name>A0A7W4I387_GLUDI</name>
<feature type="compositionally biased region" description="Pro residues" evidence="1">
    <location>
        <begin position="163"/>
        <end position="172"/>
    </location>
</feature>
<feature type="compositionally biased region" description="Low complexity" evidence="1">
    <location>
        <begin position="152"/>
        <end position="162"/>
    </location>
</feature>
<gene>
    <name evidence="2" type="ORF">HLH33_00590</name>
</gene>
<accession>A0A7W4I387</accession>
<dbReference type="Proteomes" id="UP000550787">
    <property type="component" value="Unassembled WGS sequence"/>
</dbReference>
<comment type="caution">
    <text evidence="2">The sequence shown here is derived from an EMBL/GenBank/DDBJ whole genome shotgun (WGS) entry which is preliminary data.</text>
</comment>
<proteinExistence type="predicted"/>
<reference evidence="2 3" key="1">
    <citation type="submission" date="2020-04" db="EMBL/GenBank/DDBJ databases">
        <title>Description of novel Gluconacetobacter.</title>
        <authorList>
            <person name="Sombolestani A."/>
        </authorList>
    </citation>
    <scope>NUCLEOTIDE SEQUENCE [LARGE SCALE GENOMIC DNA]</scope>
    <source>
        <strain evidence="2 3">LMG 7603</strain>
    </source>
</reference>
<dbReference type="EMBL" id="JABEQG010000001">
    <property type="protein sequence ID" value="MBB2154818.1"/>
    <property type="molecule type" value="Genomic_DNA"/>
</dbReference>
<dbReference type="AlphaFoldDB" id="A0A7W4I387"/>
<evidence type="ECO:0000256" key="1">
    <source>
        <dbReference type="SAM" id="MobiDB-lite"/>
    </source>
</evidence>
<protein>
    <submittedName>
        <fullName evidence="2">Uncharacterized protein</fullName>
    </submittedName>
</protein>
<evidence type="ECO:0000313" key="2">
    <source>
        <dbReference type="EMBL" id="MBB2154818.1"/>
    </source>
</evidence>
<sequence>MMTITSPESDGDISRGVAAMARNEKVKLNGSIEDLIAGLESDRKERAERAPSSVAGVIEKIYDTLVVMRSDGWSDAEIAKSLGTRGITIGVGTLRTYMQRFARERASATTKRGRPKKDNSGTNEARKVPDATSQAAADSEKDSRDQKKNTPKSEPASTSSPAPSSPGRPPNSAPSMSGFVSRERPSLDA</sequence>
<dbReference type="RefSeq" id="WP_183115243.1">
    <property type="nucleotide sequence ID" value="NZ_JABEQG010000001.1"/>
</dbReference>
<evidence type="ECO:0000313" key="3">
    <source>
        <dbReference type="Proteomes" id="UP000550787"/>
    </source>
</evidence>
<feature type="compositionally biased region" description="Basic and acidic residues" evidence="1">
    <location>
        <begin position="138"/>
        <end position="148"/>
    </location>
</feature>
<organism evidence="2 3">
    <name type="scientific">Gluconacetobacter diazotrophicus</name>
    <name type="common">Acetobacter diazotrophicus</name>
    <dbReference type="NCBI Taxonomy" id="33996"/>
    <lineage>
        <taxon>Bacteria</taxon>
        <taxon>Pseudomonadati</taxon>
        <taxon>Pseudomonadota</taxon>
        <taxon>Alphaproteobacteria</taxon>
        <taxon>Acetobacterales</taxon>
        <taxon>Acetobacteraceae</taxon>
        <taxon>Gluconacetobacter</taxon>
    </lineage>
</organism>
<feature type="compositionally biased region" description="Basic and acidic residues" evidence="1">
    <location>
        <begin position="116"/>
        <end position="129"/>
    </location>
</feature>
<feature type="region of interest" description="Disordered" evidence="1">
    <location>
        <begin position="104"/>
        <end position="189"/>
    </location>
</feature>